<feature type="signal peptide" evidence="3">
    <location>
        <begin position="1"/>
        <end position="27"/>
    </location>
</feature>
<dbReference type="InterPro" id="IPR024930">
    <property type="entry name" value="Skp_dom_sf"/>
</dbReference>
<dbReference type="SUPFAM" id="SSF111384">
    <property type="entry name" value="OmpH-like"/>
    <property type="match status" value="1"/>
</dbReference>
<gene>
    <name evidence="4" type="ORF">FEV53_07280</name>
</gene>
<comment type="caution">
    <text evidence="4">The sequence shown here is derived from an EMBL/GenBank/DDBJ whole genome shotgun (WGS) entry which is preliminary data.</text>
</comment>
<keyword evidence="5" id="KW-1185">Reference proteome</keyword>
<dbReference type="PANTHER" id="PTHR35089">
    <property type="entry name" value="CHAPERONE PROTEIN SKP"/>
    <property type="match status" value="1"/>
</dbReference>
<dbReference type="Gene3D" id="3.30.910.20">
    <property type="entry name" value="Skp domain"/>
    <property type="match status" value="1"/>
</dbReference>
<dbReference type="InterPro" id="IPR005632">
    <property type="entry name" value="Chaperone_Skp"/>
</dbReference>
<dbReference type="PANTHER" id="PTHR35089:SF1">
    <property type="entry name" value="CHAPERONE PROTEIN SKP"/>
    <property type="match status" value="1"/>
</dbReference>
<dbReference type="OrthoDB" id="7868372at2"/>
<evidence type="ECO:0000313" key="5">
    <source>
        <dbReference type="Proteomes" id="UP000318590"/>
    </source>
</evidence>
<dbReference type="GO" id="GO:0005829">
    <property type="term" value="C:cytosol"/>
    <property type="evidence" value="ECO:0007669"/>
    <property type="project" value="TreeGrafter"/>
</dbReference>
<evidence type="ECO:0000313" key="4">
    <source>
        <dbReference type="EMBL" id="TRD21845.1"/>
    </source>
</evidence>
<dbReference type="SMART" id="SM00935">
    <property type="entry name" value="OmpH"/>
    <property type="match status" value="1"/>
</dbReference>
<accession>A0A547Q634</accession>
<reference evidence="4 5" key="1">
    <citation type="submission" date="2019-06" db="EMBL/GenBank/DDBJ databases">
        <title>Paenimaribius caenipelagi gen. nov., sp. nov., isolated from a tidal flat.</title>
        <authorList>
            <person name="Yoon J.-H."/>
        </authorList>
    </citation>
    <scope>NUCLEOTIDE SEQUENCE [LARGE SCALE GENOMIC DNA]</scope>
    <source>
        <strain evidence="4 5">JBTF-M29</strain>
    </source>
</reference>
<evidence type="ECO:0000256" key="2">
    <source>
        <dbReference type="ARBA" id="ARBA00022729"/>
    </source>
</evidence>
<protein>
    <submittedName>
        <fullName evidence="4">OmpH family outer membrane protein</fullName>
    </submittedName>
</protein>
<dbReference type="RefSeq" id="WP_142834151.1">
    <property type="nucleotide sequence ID" value="NZ_VFSV01000009.1"/>
</dbReference>
<sequence length="199" mass="21791">MSRFRRSSDLLGAALLGLFALVGAAAAQNFGTSVETSVVVVDQEKLFQDSQFGRSLLSELEAQGRTLALENRRIEQALTAEESELTDLRPSLSQVEFRARAARFDQKVTQLRSEQDAKARALAEREEEARQVFFRRAGPTLIALLQEVGAQILLDRRVVLAAVPRVDITDRAISRIDLALGTETEVAPDGSADPDDAPD</sequence>
<comment type="similarity">
    <text evidence="1">Belongs to the Skp family.</text>
</comment>
<keyword evidence="2 3" id="KW-0732">Signal</keyword>
<feature type="chain" id="PRO_5021936892" evidence="3">
    <location>
        <begin position="28"/>
        <end position="199"/>
    </location>
</feature>
<organism evidence="4 5">
    <name type="scientific">Palleronia caenipelagi</name>
    <dbReference type="NCBI Taxonomy" id="2489174"/>
    <lineage>
        <taxon>Bacteria</taxon>
        <taxon>Pseudomonadati</taxon>
        <taxon>Pseudomonadota</taxon>
        <taxon>Alphaproteobacteria</taxon>
        <taxon>Rhodobacterales</taxon>
        <taxon>Roseobacteraceae</taxon>
        <taxon>Palleronia</taxon>
    </lineage>
</organism>
<name>A0A547Q634_9RHOB</name>
<dbReference type="EMBL" id="VFSV01000009">
    <property type="protein sequence ID" value="TRD21845.1"/>
    <property type="molecule type" value="Genomic_DNA"/>
</dbReference>
<evidence type="ECO:0000256" key="1">
    <source>
        <dbReference type="ARBA" id="ARBA00009091"/>
    </source>
</evidence>
<evidence type="ECO:0000256" key="3">
    <source>
        <dbReference type="SAM" id="SignalP"/>
    </source>
</evidence>
<proteinExistence type="inferred from homology"/>
<dbReference type="Proteomes" id="UP000318590">
    <property type="component" value="Unassembled WGS sequence"/>
</dbReference>
<dbReference type="GO" id="GO:0051082">
    <property type="term" value="F:unfolded protein binding"/>
    <property type="evidence" value="ECO:0007669"/>
    <property type="project" value="InterPro"/>
</dbReference>
<dbReference type="GO" id="GO:0050821">
    <property type="term" value="P:protein stabilization"/>
    <property type="evidence" value="ECO:0007669"/>
    <property type="project" value="TreeGrafter"/>
</dbReference>
<dbReference type="Pfam" id="PF03938">
    <property type="entry name" value="OmpH"/>
    <property type="match status" value="1"/>
</dbReference>
<dbReference type="AlphaFoldDB" id="A0A547Q634"/>